<sequence length="225" mass="22933">MAQLDGPRIGPASGGPAKQLVVLLHGLGADGRDLIDLAAGWGQALPEAAFVAPDAPEACDMAPYGRQWFSAQDRRPAVIAAGAMAARLPLDRFLDAELGRLGLPGSALALAGFSQGCMMALYAGLRRAVPPAAILGYSGALLAPEALAAEITGRPPVLLVHGEADDIVPVAATRTAEAALRRAGVPVEALYRPGLAHGIDEAGLAAGRRWLEAAFGTRPEPGTGA</sequence>
<dbReference type="InterPro" id="IPR029058">
    <property type="entry name" value="AB_hydrolase_fold"/>
</dbReference>
<evidence type="ECO:0000259" key="3">
    <source>
        <dbReference type="Pfam" id="PF02230"/>
    </source>
</evidence>
<comment type="similarity">
    <text evidence="1">Belongs to the AB hydrolase superfamily. AB hydrolase 2 family.</text>
</comment>
<dbReference type="PANTHER" id="PTHR10655:SF17">
    <property type="entry name" value="LYSOPHOSPHOLIPASE-LIKE PROTEIN 1"/>
    <property type="match status" value="1"/>
</dbReference>
<keyword evidence="2" id="KW-0378">Hydrolase</keyword>
<dbReference type="PANTHER" id="PTHR10655">
    <property type="entry name" value="LYSOPHOSPHOLIPASE-RELATED"/>
    <property type="match status" value="1"/>
</dbReference>
<dbReference type="Pfam" id="PF02230">
    <property type="entry name" value="Abhydrolase_2"/>
    <property type="match status" value="1"/>
</dbReference>
<name>A0A4R5QNC4_9PROT</name>
<protein>
    <submittedName>
        <fullName evidence="4">Phospholipase</fullName>
    </submittedName>
</protein>
<organism evidence="4 5">
    <name type="scientific">Dankookia rubra</name>
    <dbReference type="NCBI Taxonomy" id="1442381"/>
    <lineage>
        <taxon>Bacteria</taxon>
        <taxon>Pseudomonadati</taxon>
        <taxon>Pseudomonadota</taxon>
        <taxon>Alphaproteobacteria</taxon>
        <taxon>Acetobacterales</taxon>
        <taxon>Roseomonadaceae</taxon>
        <taxon>Dankookia</taxon>
    </lineage>
</organism>
<proteinExistence type="inferred from homology"/>
<dbReference type="InterPro" id="IPR050565">
    <property type="entry name" value="LYPA1-2/EST-like"/>
</dbReference>
<dbReference type="AlphaFoldDB" id="A0A4R5QNC4"/>
<dbReference type="OrthoDB" id="9801763at2"/>
<keyword evidence="5" id="KW-1185">Reference proteome</keyword>
<gene>
    <name evidence="4" type="ORF">E2C06_01375</name>
</gene>
<dbReference type="InterPro" id="IPR003140">
    <property type="entry name" value="PLipase/COase/thioEstase"/>
</dbReference>
<dbReference type="GO" id="GO:0016787">
    <property type="term" value="F:hydrolase activity"/>
    <property type="evidence" value="ECO:0007669"/>
    <property type="project" value="UniProtKB-KW"/>
</dbReference>
<feature type="domain" description="Phospholipase/carboxylesterase/thioesterase" evidence="3">
    <location>
        <begin position="14"/>
        <end position="208"/>
    </location>
</feature>
<dbReference type="Proteomes" id="UP000295096">
    <property type="component" value="Unassembled WGS sequence"/>
</dbReference>
<dbReference type="RefSeq" id="WP_133286779.1">
    <property type="nucleotide sequence ID" value="NZ_SMSJ01000001.1"/>
</dbReference>
<evidence type="ECO:0000256" key="2">
    <source>
        <dbReference type="ARBA" id="ARBA00022801"/>
    </source>
</evidence>
<evidence type="ECO:0000256" key="1">
    <source>
        <dbReference type="ARBA" id="ARBA00006499"/>
    </source>
</evidence>
<accession>A0A4R5QNC4</accession>
<evidence type="ECO:0000313" key="4">
    <source>
        <dbReference type="EMBL" id="TDH64623.1"/>
    </source>
</evidence>
<comment type="caution">
    <text evidence="4">The sequence shown here is derived from an EMBL/GenBank/DDBJ whole genome shotgun (WGS) entry which is preliminary data.</text>
</comment>
<dbReference type="Gene3D" id="3.40.50.1820">
    <property type="entry name" value="alpha/beta hydrolase"/>
    <property type="match status" value="1"/>
</dbReference>
<reference evidence="4 5" key="1">
    <citation type="journal article" date="2016" name="J. Microbiol.">
        <title>Dankookia rubra gen. nov., sp. nov., an alphaproteobacterium isolated from sediment of a shallow stream.</title>
        <authorList>
            <person name="Kim W.H."/>
            <person name="Kim D.H."/>
            <person name="Kang K."/>
            <person name="Ahn T.Y."/>
        </authorList>
    </citation>
    <scope>NUCLEOTIDE SEQUENCE [LARGE SCALE GENOMIC DNA]</scope>
    <source>
        <strain evidence="4 5">JCM30602</strain>
    </source>
</reference>
<evidence type="ECO:0000313" key="5">
    <source>
        <dbReference type="Proteomes" id="UP000295096"/>
    </source>
</evidence>
<dbReference type="SUPFAM" id="SSF53474">
    <property type="entry name" value="alpha/beta-Hydrolases"/>
    <property type="match status" value="1"/>
</dbReference>
<dbReference type="EMBL" id="SMSJ01000001">
    <property type="protein sequence ID" value="TDH64623.1"/>
    <property type="molecule type" value="Genomic_DNA"/>
</dbReference>